<dbReference type="GO" id="GO:0006260">
    <property type="term" value="P:DNA replication"/>
    <property type="evidence" value="ECO:0007669"/>
    <property type="project" value="InterPro"/>
</dbReference>
<feature type="non-terminal residue" evidence="2">
    <location>
        <position position="1"/>
    </location>
</feature>
<feature type="domain" description="DNA-directed DNA polymerase family A palm" evidence="1">
    <location>
        <begin position="8"/>
        <end position="133"/>
    </location>
</feature>
<accession>A0A0F8ZGU2</accession>
<dbReference type="GO" id="GO:0003677">
    <property type="term" value="F:DNA binding"/>
    <property type="evidence" value="ECO:0007669"/>
    <property type="project" value="InterPro"/>
</dbReference>
<evidence type="ECO:0000259" key="1">
    <source>
        <dbReference type="Pfam" id="PF00476"/>
    </source>
</evidence>
<dbReference type="AlphaFoldDB" id="A0A0F8ZGU2"/>
<evidence type="ECO:0000313" key="2">
    <source>
        <dbReference type="EMBL" id="KKK65654.1"/>
    </source>
</evidence>
<dbReference type="InterPro" id="IPR043502">
    <property type="entry name" value="DNA/RNA_pol_sf"/>
</dbReference>
<dbReference type="Pfam" id="PF00476">
    <property type="entry name" value="DNA_pol_A"/>
    <property type="match status" value="1"/>
</dbReference>
<gene>
    <name evidence="2" type="ORF">LCGC14_2971980</name>
</gene>
<reference evidence="2" key="1">
    <citation type="journal article" date="2015" name="Nature">
        <title>Complex archaea that bridge the gap between prokaryotes and eukaryotes.</title>
        <authorList>
            <person name="Spang A."/>
            <person name="Saw J.H."/>
            <person name="Jorgensen S.L."/>
            <person name="Zaremba-Niedzwiedzka K."/>
            <person name="Martijn J."/>
            <person name="Lind A.E."/>
            <person name="van Eijk R."/>
            <person name="Schleper C."/>
            <person name="Guy L."/>
            <person name="Ettema T.J."/>
        </authorList>
    </citation>
    <scope>NUCLEOTIDE SEQUENCE</scope>
</reference>
<dbReference type="InterPro" id="IPR001098">
    <property type="entry name" value="DNA-dir_DNA_pol_A_palm_dom"/>
</dbReference>
<dbReference type="EMBL" id="LAZR01060443">
    <property type="protein sequence ID" value="KKK65654.1"/>
    <property type="molecule type" value="Genomic_DNA"/>
</dbReference>
<comment type="caution">
    <text evidence="2">The sequence shown here is derived from an EMBL/GenBank/DDBJ whole genome shotgun (WGS) entry which is preliminary data.</text>
</comment>
<dbReference type="Gene3D" id="3.30.70.370">
    <property type="match status" value="1"/>
</dbReference>
<dbReference type="GO" id="GO:0003887">
    <property type="term" value="F:DNA-directed DNA polymerase activity"/>
    <property type="evidence" value="ECO:0007669"/>
    <property type="project" value="InterPro"/>
</dbReference>
<dbReference type="SUPFAM" id="SSF56672">
    <property type="entry name" value="DNA/RNA polymerases"/>
    <property type="match status" value="1"/>
</dbReference>
<proteinExistence type="predicted"/>
<protein>
    <recommendedName>
        <fullName evidence="1">DNA-directed DNA polymerase family A palm domain-containing protein</fullName>
    </recommendedName>
</protein>
<sequence length="135" mass="14521">ATMIAGIPGLEILIKKVKARAKNPGYIKGLDGRRIICRSLHAALNTLLQSAGAIVMKKSLVILDDSLISAGLVPGTDYEFVGNIHDEFQIEVSDEHAETIGKYATEAISTAGKFFEFRCPLAGSYAVGSNWSETH</sequence>
<organism evidence="2">
    <name type="scientific">marine sediment metagenome</name>
    <dbReference type="NCBI Taxonomy" id="412755"/>
    <lineage>
        <taxon>unclassified sequences</taxon>
        <taxon>metagenomes</taxon>
        <taxon>ecological metagenomes</taxon>
    </lineage>
</organism>
<name>A0A0F8ZGU2_9ZZZZ</name>